<feature type="domain" description="DNA2/NAM7 helicase-like C-terminal" evidence="3">
    <location>
        <begin position="884"/>
        <end position="1080"/>
    </location>
</feature>
<dbReference type="InterPro" id="IPR041679">
    <property type="entry name" value="DNA2/NAM7-like_C"/>
</dbReference>
<dbReference type="InterPro" id="IPR045055">
    <property type="entry name" value="DNA2/NAM7-like"/>
</dbReference>
<reference evidence="5" key="1">
    <citation type="journal article" date="2023" name="Plant Biotechnol. J.">
        <title>Chromosome-level wild Hevea brasiliensis genome provides new tools for genomic-assisted breeding and valuable loci to elevate rubber yield.</title>
        <authorList>
            <person name="Cheng H."/>
            <person name="Song X."/>
            <person name="Hu Y."/>
            <person name="Wu T."/>
            <person name="Yang Q."/>
            <person name="An Z."/>
            <person name="Feng S."/>
            <person name="Deng Z."/>
            <person name="Wu W."/>
            <person name="Zeng X."/>
            <person name="Tu M."/>
            <person name="Wang X."/>
            <person name="Huang H."/>
        </authorList>
    </citation>
    <scope>NUCLEOTIDE SEQUENCE</scope>
    <source>
        <strain evidence="5">MT/VB/25A 57/8</strain>
    </source>
</reference>
<proteinExistence type="predicted"/>
<gene>
    <name evidence="5" type="ORF">P3X46_016095</name>
</gene>
<feature type="domain" description="DNA2/NAM7 helicase helicase" evidence="2">
    <location>
        <begin position="252"/>
        <end position="876"/>
    </location>
</feature>
<dbReference type="InterPro" id="IPR041677">
    <property type="entry name" value="DNA2/NAM7_AAA_11"/>
</dbReference>
<dbReference type="Proteomes" id="UP001174677">
    <property type="component" value="Chromosome 9"/>
</dbReference>
<dbReference type="Pfam" id="PF20073">
    <property type="entry name" value="DUF6469"/>
    <property type="match status" value="1"/>
</dbReference>
<dbReference type="CDD" id="cd18808">
    <property type="entry name" value="SF1_C_Upf1"/>
    <property type="match status" value="1"/>
</dbReference>
<dbReference type="Gene3D" id="3.40.50.300">
    <property type="entry name" value="P-loop containing nucleotide triphosphate hydrolases"/>
    <property type="match status" value="3"/>
</dbReference>
<dbReference type="PANTHER" id="PTHR10887:SF522">
    <property type="entry name" value="P-LOOP CONTAINING NUCLEOSIDE TRIPHOSPHATE HYDROLASES SUPERFAMILY PROTEIN"/>
    <property type="match status" value="1"/>
</dbReference>
<evidence type="ECO:0000259" key="2">
    <source>
        <dbReference type="Pfam" id="PF13086"/>
    </source>
</evidence>
<dbReference type="InterPro" id="IPR027417">
    <property type="entry name" value="P-loop_NTPase"/>
</dbReference>
<feature type="region of interest" description="Disordered" evidence="1">
    <location>
        <begin position="451"/>
        <end position="476"/>
    </location>
</feature>
<feature type="domain" description="DUF6469" evidence="4">
    <location>
        <begin position="116"/>
        <end position="203"/>
    </location>
</feature>
<name>A0ABQ9M0B6_HEVBR</name>
<comment type="caution">
    <text evidence="5">The sequence shown here is derived from an EMBL/GenBank/DDBJ whole genome shotgun (WGS) entry which is preliminary data.</text>
</comment>
<evidence type="ECO:0000313" key="5">
    <source>
        <dbReference type="EMBL" id="KAJ9172902.1"/>
    </source>
</evidence>
<accession>A0ABQ9M0B6</accession>
<dbReference type="SUPFAM" id="SSF52540">
    <property type="entry name" value="P-loop containing nucleoside triphosphate hydrolases"/>
    <property type="match status" value="1"/>
</dbReference>
<feature type="region of interest" description="Disordered" evidence="1">
    <location>
        <begin position="548"/>
        <end position="571"/>
    </location>
</feature>
<keyword evidence="6" id="KW-1185">Reference proteome</keyword>
<dbReference type="Pfam" id="PF13086">
    <property type="entry name" value="AAA_11"/>
    <property type="match status" value="1"/>
</dbReference>
<organism evidence="5 6">
    <name type="scientific">Hevea brasiliensis</name>
    <name type="common">Para rubber tree</name>
    <name type="synonym">Siphonia brasiliensis</name>
    <dbReference type="NCBI Taxonomy" id="3981"/>
    <lineage>
        <taxon>Eukaryota</taxon>
        <taxon>Viridiplantae</taxon>
        <taxon>Streptophyta</taxon>
        <taxon>Embryophyta</taxon>
        <taxon>Tracheophyta</taxon>
        <taxon>Spermatophyta</taxon>
        <taxon>Magnoliopsida</taxon>
        <taxon>eudicotyledons</taxon>
        <taxon>Gunneridae</taxon>
        <taxon>Pentapetalae</taxon>
        <taxon>rosids</taxon>
        <taxon>fabids</taxon>
        <taxon>Malpighiales</taxon>
        <taxon>Euphorbiaceae</taxon>
        <taxon>Crotonoideae</taxon>
        <taxon>Micrandreae</taxon>
        <taxon>Hevea</taxon>
    </lineage>
</organism>
<evidence type="ECO:0008006" key="7">
    <source>
        <dbReference type="Google" id="ProtNLM"/>
    </source>
</evidence>
<dbReference type="InterPro" id="IPR045529">
    <property type="entry name" value="DUF6469"/>
</dbReference>
<evidence type="ECO:0000256" key="1">
    <source>
        <dbReference type="SAM" id="MobiDB-lite"/>
    </source>
</evidence>
<dbReference type="InterPro" id="IPR047187">
    <property type="entry name" value="SF1_C_Upf1"/>
</dbReference>
<evidence type="ECO:0000259" key="3">
    <source>
        <dbReference type="Pfam" id="PF13087"/>
    </source>
</evidence>
<feature type="region of interest" description="Disordered" evidence="1">
    <location>
        <begin position="1301"/>
        <end position="1324"/>
    </location>
</feature>
<evidence type="ECO:0000313" key="6">
    <source>
        <dbReference type="Proteomes" id="UP001174677"/>
    </source>
</evidence>
<dbReference type="EMBL" id="JARPOI010000009">
    <property type="protein sequence ID" value="KAJ9172902.1"/>
    <property type="molecule type" value="Genomic_DNA"/>
</dbReference>
<dbReference type="PANTHER" id="PTHR10887">
    <property type="entry name" value="DNA2/NAM7 HELICASE FAMILY"/>
    <property type="match status" value="1"/>
</dbReference>
<sequence length="1324" mass="150663">MDNNSNNKGKMIMGRGLVDLVLSWSIQDVLNKDLYKSQAKKIPETFTSTTHYMKTFIPPLVEEVHAELASSMQSLSRAPTSEISSFNISPKAYKPPRDWFYKISLKRGGSKNDPGIYEPEVGHVIALTDKRPKCTDDLCRSKQSYLIAYVHAVKGEDSGALSILSSKPIMIEQDMQKKKEKQTLFAVYLISLTTNIRIWRALNSELEGKNVNIIKEVLQSNSSDYEKCITCSSGENNGVFWSRMVDMCRSFNLNDSQKDAVLSCIGGRGCSHQYTVKLIWGPPGTGKTKTVGFLIYALFTMKCRTLTCAPTNIAVLEVAARVLSSVVKILEYDTYGMGDIVLFGNQERMKIDNESELFNVFLDNRAEILGRCFDPKSGWNQSLASMISLLENPEEQYCLYTIEKDEEDKNDEKKEQIINRGKEDENYDQNCEGKNKKYGKKVIVKENKGEGKQMASLHTRKHQQKLKDKEEEVGNGCSKTKNKKILENPEEQYCLYLQKNTIEKDEEDEKKEQIINRGKEDENYDQNCEGKNKKYGKKVIVKENKGEGKQMASLHTRKHQQKLKDKEEEVGNGCSKTKNKKILENPEEQYCLYLQKNTIEKDEEDEKKEQIINRGKEDENYDQNCEGKNKKYGKKVIVKENKGEGKQMASLHTRKHQQKLKDKEEEVGNGCSKTKNKKIEQEDKKCKPLTLEEFVQERFKSVGERLKFCIVNLYTHLPTSFIPLELVKNMIRALGLLRSLETLLLRVNIANEGLKQVLKEHEDVGSRIDNHMKLRNTMKECLKTIKLLPPNFPVPNFANTYAIREFCLQNASLLFCTTSSSVKLHTEGMKPLHFLVIDEAAQLKECESAIPLKLSGLHHAILVGDERQLSAMVNSKISEKAGFGRSLFERLVKLGYKKHLLNIQYRMHPSISLFPNREFYGNQILDAPNVKEISHKRCFLKGNIYGSYSFINIIHGKEKFGELQSLKNMVEVAVIADIVANLFEEFIGSKKKVSIGIISPYKAQVLAIQEKIVKYSSNSDGDFSVSVRSIDGFQGGEEDVIIFSTVRNNNKGSVGFLSSCQRANVALTRARHSLWILGNESTLSKSGSIWRKLVSDAKERGCFYNANEDKRLAQSIIAALLELNKLDTLLQMDSDLFRMARWKVFFSDNFRRSMAKLEDVEIRKEVISLLAKLSNGWRQSGKKKRMKSQDGSSSQLLELYGVNKQLNVAWSVDIWEENSFQIQVLKFWDVLPLSDIPMLSKSLDKLFKNYTKEKMNSCKYKCMERNLVVPMRWPVNSSGVKGTASGADPLQLTKSLESLSLRDGSSSSSTAHKQKSADLWGAYQ</sequence>
<dbReference type="Pfam" id="PF13087">
    <property type="entry name" value="AAA_12"/>
    <property type="match status" value="1"/>
</dbReference>
<feature type="region of interest" description="Disordered" evidence="1">
    <location>
        <begin position="645"/>
        <end position="671"/>
    </location>
</feature>
<evidence type="ECO:0000259" key="4">
    <source>
        <dbReference type="Pfam" id="PF20073"/>
    </source>
</evidence>
<protein>
    <recommendedName>
        <fullName evidence="7">DNA2/NAM7 helicase-like C-terminal domain-containing protein</fullName>
    </recommendedName>
</protein>